<evidence type="ECO:0000313" key="1">
    <source>
        <dbReference type="EMBL" id="EAS44476.1"/>
    </source>
</evidence>
<proteinExistence type="predicted"/>
<dbReference type="AlphaFoldDB" id="Q1Z7I3"/>
<organism evidence="1 2">
    <name type="scientific">Photobacterium profundum 3TCK</name>
    <dbReference type="NCBI Taxonomy" id="314280"/>
    <lineage>
        <taxon>Bacteria</taxon>
        <taxon>Pseudomonadati</taxon>
        <taxon>Pseudomonadota</taxon>
        <taxon>Gammaproteobacteria</taxon>
        <taxon>Vibrionales</taxon>
        <taxon>Vibrionaceae</taxon>
        <taxon>Photobacterium</taxon>
    </lineage>
</organism>
<protein>
    <submittedName>
        <fullName evidence="1">Uncharacterized protein</fullName>
    </submittedName>
</protein>
<dbReference type="HOGENOM" id="CLU_888113_0_0_6"/>
<name>Q1Z7I3_9GAMM</name>
<gene>
    <name evidence="1" type="ORF">P3TCK_15005</name>
</gene>
<sequence>MTDTKIDVSKPMHFGDALDRYEKSHQNTDGSEFICTVFDCFEPKRKDKKGRVRSNLCTKHGLHLVTHGDPAHKNPNKWTTKTHKAYFNAGVYWAKTYKNILFKHTETLKNIHENTPIPESWKNVKPLSPEKQARIIISSIVGRVGEQGALELFMGVWSLCHYLRKREGWNWTARRELYFVYKNLTRSRMGSDYGFHGYRTIKPIAAIFIDIMRGIEHQSDKEFYVLSKQFEQDGKTDKRTGIKAKAETLLEYQQRYVRHKAKGQSGAVPIAGLTKSDKREIRAMSTRESLMRKRVRDELKANLNNLAASLGSS</sequence>
<comment type="caution">
    <text evidence="1">The sequence shown here is derived from an EMBL/GenBank/DDBJ whole genome shotgun (WGS) entry which is preliminary data.</text>
</comment>
<accession>Q1Z7I3</accession>
<reference evidence="1 2" key="1">
    <citation type="submission" date="2006-03" db="EMBL/GenBank/DDBJ databases">
        <authorList>
            <person name="Bartlett D.H."/>
            <person name="Valle G."/>
            <person name="Lauro F.M."/>
            <person name="Vezzi A."/>
            <person name="Simonato F."/>
            <person name="Eloe E."/>
            <person name="Vitulo N."/>
            <person name="Stratton T.K."/>
            <person name="D'angelo M."/>
            <person name="Ferriera S."/>
            <person name="Johnson J."/>
            <person name="Kravitz S."/>
            <person name="Beeson K."/>
            <person name="Sutton G."/>
            <person name="Rogers Y."/>
            <person name="Friedman R."/>
            <person name="Frazier M."/>
            <person name="Venter J.C."/>
        </authorList>
    </citation>
    <scope>NUCLEOTIDE SEQUENCE [LARGE SCALE GENOMIC DNA]</scope>
    <source>
        <strain evidence="1 2">3TCK</strain>
    </source>
</reference>
<dbReference type="EMBL" id="AAPH01000004">
    <property type="protein sequence ID" value="EAS44476.1"/>
    <property type="molecule type" value="Genomic_DNA"/>
</dbReference>
<evidence type="ECO:0000313" key="2">
    <source>
        <dbReference type="Proteomes" id="UP000003789"/>
    </source>
</evidence>
<dbReference type="RefSeq" id="WP_006230895.1">
    <property type="nucleotide sequence ID" value="NZ_CH724135.1"/>
</dbReference>
<dbReference type="Proteomes" id="UP000003789">
    <property type="component" value="Unassembled WGS sequence"/>
</dbReference>